<feature type="compositionally biased region" description="Acidic residues" evidence="1">
    <location>
        <begin position="157"/>
        <end position="169"/>
    </location>
</feature>
<accession>A0AAN9XWH0</accession>
<name>A0AAN9XWH0_PSOTE</name>
<sequence>MRVKARGYRGGSGTEHNENRGQMRVNIPKNKKGVFDRKTEGANTQQAHRRVYRVCEETVGMEAKEYGGTRRLTYAEVTARSKHGSKRIWKAVKREDQHKEGRRISQIINTKVIEETVMQINQCCCWLKEEVGVPSEGSSVGSQDGQTVWLNELAEDSLSEGTSLEEEDIISLSDQCQQDDQ</sequence>
<dbReference type="EMBL" id="JAYMYS010000001">
    <property type="protein sequence ID" value="KAK7412428.1"/>
    <property type="molecule type" value="Genomic_DNA"/>
</dbReference>
<comment type="caution">
    <text evidence="2">The sequence shown here is derived from an EMBL/GenBank/DDBJ whole genome shotgun (WGS) entry which is preliminary data.</text>
</comment>
<proteinExistence type="predicted"/>
<feature type="region of interest" description="Disordered" evidence="1">
    <location>
        <begin position="1"/>
        <end position="24"/>
    </location>
</feature>
<evidence type="ECO:0000313" key="3">
    <source>
        <dbReference type="Proteomes" id="UP001386955"/>
    </source>
</evidence>
<dbReference type="AlphaFoldDB" id="A0AAN9XWH0"/>
<organism evidence="2 3">
    <name type="scientific">Psophocarpus tetragonolobus</name>
    <name type="common">Winged bean</name>
    <name type="synonym">Dolichos tetragonolobus</name>
    <dbReference type="NCBI Taxonomy" id="3891"/>
    <lineage>
        <taxon>Eukaryota</taxon>
        <taxon>Viridiplantae</taxon>
        <taxon>Streptophyta</taxon>
        <taxon>Embryophyta</taxon>
        <taxon>Tracheophyta</taxon>
        <taxon>Spermatophyta</taxon>
        <taxon>Magnoliopsida</taxon>
        <taxon>eudicotyledons</taxon>
        <taxon>Gunneridae</taxon>
        <taxon>Pentapetalae</taxon>
        <taxon>rosids</taxon>
        <taxon>fabids</taxon>
        <taxon>Fabales</taxon>
        <taxon>Fabaceae</taxon>
        <taxon>Papilionoideae</taxon>
        <taxon>50 kb inversion clade</taxon>
        <taxon>NPAAA clade</taxon>
        <taxon>indigoferoid/millettioid clade</taxon>
        <taxon>Phaseoleae</taxon>
        <taxon>Psophocarpus</taxon>
    </lineage>
</organism>
<gene>
    <name evidence="2" type="ORF">VNO78_03888</name>
</gene>
<keyword evidence="3" id="KW-1185">Reference proteome</keyword>
<evidence type="ECO:0000256" key="1">
    <source>
        <dbReference type="SAM" id="MobiDB-lite"/>
    </source>
</evidence>
<feature type="region of interest" description="Disordered" evidence="1">
    <location>
        <begin position="157"/>
        <end position="181"/>
    </location>
</feature>
<protein>
    <submittedName>
        <fullName evidence="2">Uncharacterized protein</fullName>
    </submittedName>
</protein>
<evidence type="ECO:0000313" key="2">
    <source>
        <dbReference type="EMBL" id="KAK7412428.1"/>
    </source>
</evidence>
<dbReference type="Proteomes" id="UP001386955">
    <property type="component" value="Unassembled WGS sequence"/>
</dbReference>
<reference evidence="2 3" key="1">
    <citation type="submission" date="2024-01" db="EMBL/GenBank/DDBJ databases">
        <title>The genomes of 5 underutilized Papilionoideae crops provide insights into root nodulation and disease resistanc.</title>
        <authorList>
            <person name="Jiang F."/>
        </authorList>
    </citation>
    <scope>NUCLEOTIDE SEQUENCE [LARGE SCALE GENOMIC DNA]</scope>
    <source>
        <strain evidence="2">DUOXIRENSHENG_FW03</strain>
        <tissue evidence="2">Leaves</tissue>
    </source>
</reference>
<feature type="compositionally biased region" description="Polar residues" evidence="1">
    <location>
        <begin position="172"/>
        <end position="181"/>
    </location>
</feature>